<dbReference type="InterPro" id="IPR009057">
    <property type="entry name" value="Homeodomain-like_sf"/>
</dbReference>
<reference evidence="3 4" key="1">
    <citation type="submission" date="2017-10" db="EMBL/GenBank/DDBJ databases">
        <title>Development of genomic resources for the powdery mildew, Erysiphe pulchra.</title>
        <authorList>
            <person name="Wadl P.A."/>
            <person name="Mack B.M."/>
            <person name="Moore G."/>
            <person name="Beltz S.B."/>
        </authorList>
    </citation>
    <scope>NUCLEOTIDE SEQUENCE [LARGE SCALE GENOMIC DNA]</scope>
    <source>
        <strain evidence="3">Cflorida</strain>
    </source>
</reference>
<evidence type="ECO:0000313" key="4">
    <source>
        <dbReference type="Proteomes" id="UP000237438"/>
    </source>
</evidence>
<name>A0A2S4PMJ6_9PEZI</name>
<evidence type="ECO:0000313" key="3">
    <source>
        <dbReference type="EMBL" id="POS83233.1"/>
    </source>
</evidence>
<evidence type="ECO:0000256" key="1">
    <source>
        <dbReference type="ARBA" id="ARBA00011353"/>
    </source>
</evidence>
<protein>
    <recommendedName>
        <fullName evidence="5">Transposase Tc1-like domain-containing protein</fullName>
    </recommendedName>
</protein>
<gene>
    <name evidence="3" type="ORF">EPUL_005145</name>
</gene>
<evidence type="ECO:0000256" key="2">
    <source>
        <dbReference type="SAM" id="MobiDB-lite"/>
    </source>
</evidence>
<feature type="region of interest" description="Disordered" evidence="2">
    <location>
        <begin position="80"/>
        <end position="107"/>
    </location>
</feature>
<organism evidence="3 4">
    <name type="scientific">Erysiphe pulchra</name>
    <dbReference type="NCBI Taxonomy" id="225359"/>
    <lineage>
        <taxon>Eukaryota</taxon>
        <taxon>Fungi</taxon>
        <taxon>Dikarya</taxon>
        <taxon>Ascomycota</taxon>
        <taxon>Pezizomycotina</taxon>
        <taxon>Leotiomycetes</taxon>
        <taxon>Erysiphales</taxon>
        <taxon>Erysiphaceae</taxon>
        <taxon>Erysiphe</taxon>
    </lineage>
</organism>
<feature type="region of interest" description="Disordered" evidence="2">
    <location>
        <begin position="321"/>
        <end position="344"/>
    </location>
</feature>
<dbReference type="InterPro" id="IPR016197">
    <property type="entry name" value="Chromo-like_dom_sf"/>
</dbReference>
<dbReference type="SUPFAM" id="SSF46689">
    <property type="entry name" value="Homeodomain-like"/>
    <property type="match status" value="1"/>
</dbReference>
<dbReference type="OrthoDB" id="4349822at2759"/>
<dbReference type="SUPFAM" id="SSF54160">
    <property type="entry name" value="Chromo domain-like"/>
    <property type="match status" value="1"/>
</dbReference>
<dbReference type="STRING" id="225359.A0A2S4PMJ6"/>
<accession>A0A2S4PMJ6</accession>
<feature type="compositionally biased region" description="Basic and acidic residues" evidence="2">
    <location>
        <begin position="334"/>
        <end position="344"/>
    </location>
</feature>
<dbReference type="EMBL" id="PEDP01001779">
    <property type="protein sequence ID" value="POS83233.1"/>
    <property type="molecule type" value="Genomic_DNA"/>
</dbReference>
<evidence type="ECO:0008006" key="5">
    <source>
        <dbReference type="Google" id="ProtNLM"/>
    </source>
</evidence>
<comment type="caution">
    <text evidence="3">The sequence shown here is derived from an EMBL/GenBank/DDBJ whole genome shotgun (WGS) entry which is preliminary data.</text>
</comment>
<dbReference type="Proteomes" id="UP000237438">
    <property type="component" value="Unassembled WGS sequence"/>
</dbReference>
<feature type="compositionally biased region" description="Basic residues" evidence="2">
    <location>
        <begin position="324"/>
        <end position="333"/>
    </location>
</feature>
<keyword evidence="4" id="KW-1185">Reference proteome</keyword>
<dbReference type="AlphaFoldDB" id="A0A2S4PMJ6"/>
<comment type="subunit">
    <text evidence="1">Component of the NuA4 histone acetyltransferase complex.</text>
</comment>
<sequence length="364" mass="41526">MVRVKEAQEYVAAAAAAMASVQQKYCIDTPQPKKKFAWINAKYKITKIVSPHVVELDVPSRIHPEFHVQLLKSANEIPLPSQIRDDTQPPPVSPIAEISNNTEPEQAEKFRQGQGWVRKLLVKWQNFIEPTWESRSTLEETTALDDFEKGYETGDGFEINPLHEAGLNQSKITTQPGTSQRQVGYSLRRQTVTPKQARDLTQTTFDIAGIESLKFMMLPPDNFSTDGFKQIYGLRDAGKSHDEIASQLKISLRQVGHALRRGKVAPKKRNGCSPRLSSEDVDEIENFVKSSSMNRRMTYLELATGLFRHLGVSERVIQSELRKRGYQRHPTHKKPPESEQTKTTRKEWAEAHVHWTVENWMSIL</sequence>
<proteinExistence type="predicted"/>